<name>A0A8C4QIG0_EPTBU</name>
<dbReference type="InterPro" id="IPR036972">
    <property type="entry name" value="Cyt_c_oxidase_su5b_sf"/>
</dbReference>
<proteinExistence type="predicted"/>
<dbReference type="Ensembl" id="ENSEBUT00000016471.1">
    <property type="protein sequence ID" value="ENSEBUP00000015895.1"/>
    <property type="gene ID" value="ENSEBUG00000009998.1"/>
</dbReference>
<accession>A0A8C4QIG0</accession>
<dbReference type="GO" id="GO:0046872">
    <property type="term" value="F:metal ion binding"/>
    <property type="evidence" value="ECO:0007669"/>
    <property type="project" value="UniProtKB-KW"/>
</dbReference>
<feature type="modified residue" description="N6-acetyllysine" evidence="4">
    <location>
        <position position="17"/>
    </location>
</feature>
<sequence length="77" mass="8675">MEAAKLGLDPYSIQPPKNYPGTKEEPTLVPSVENKRLVACLCEEDSTGIAYFWLHEGDSQRCHNCGSYYKLVPQEMP</sequence>
<dbReference type="GO" id="GO:0005740">
    <property type="term" value="C:mitochondrial envelope"/>
    <property type="evidence" value="ECO:0007669"/>
    <property type="project" value="InterPro"/>
</dbReference>
<organism evidence="6 7">
    <name type="scientific">Eptatretus burgeri</name>
    <name type="common">Inshore hagfish</name>
    <dbReference type="NCBI Taxonomy" id="7764"/>
    <lineage>
        <taxon>Eukaryota</taxon>
        <taxon>Metazoa</taxon>
        <taxon>Chordata</taxon>
        <taxon>Craniata</taxon>
        <taxon>Vertebrata</taxon>
        <taxon>Cyclostomata</taxon>
        <taxon>Myxini</taxon>
        <taxon>Myxiniformes</taxon>
        <taxon>Myxinidae</taxon>
        <taxon>Eptatretinae</taxon>
        <taxon>Eptatretus</taxon>
    </lineage>
</organism>
<reference evidence="6" key="2">
    <citation type="submission" date="2025-09" db="UniProtKB">
        <authorList>
            <consortium name="Ensembl"/>
        </authorList>
    </citation>
    <scope>IDENTIFICATION</scope>
</reference>
<feature type="modified residue" description="N6-acetyllysine" evidence="4">
    <location>
        <position position="35"/>
    </location>
</feature>
<protein>
    <submittedName>
        <fullName evidence="6">Cytochrome c oxidase subunit 5Ba</fullName>
    </submittedName>
</protein>
<dbReference type="AlphaFoldDB" id="A0A8C4QIG0"/>
<reference evidence="6" key="1">
    <citation type="submission" date="2025-08" db="UniProtKB">
        <authorList>
            <consortium name="Ensembl"/>
        </authorList>
    </citation>
    <scope>IDENTIFICATION</scope>
</reference>
<evidence type="ECO:0000256" key="2">
    <source>
        <dbReference type="ARBA" id="ARBA00022833"/>
    </source>
</evidence>
<keyword evidence="7" id="KW-1185">Reference proteome</keyword>
<evidence type="ECO:0000313" key="6">
    <source>
        <dbReference type="Ensembl" id="ENSEBUP00000015895.1"/>
    </source>
</evidence>
<dbReference type="Pfam" id="PF01215">
    <property type="entry name" value="COX5B"/>
    <property type="match status" value="1"/>
</dbReference>
<feature type="binding site" evidence="3">
    <location>
        <position position="42"/>
    </location>
    <ligand>
        <name>Zn(2+)</name>
        <dbReference type="ChEBI" id="CHEBI:29105"/>
    </ligand>
</feature>
<evidence type="ECO:0000256" key="5">
    <source>
        <dbReference type="SAM" id="MobiDB-lite"/>
    </source>
</evidence>
<dbReference type="Gene3D" id="2.60.11.10">
    <property type="entry name" value="Cytochrome c oxidase, subunit Vb"/>
    <property type="match status" value="1"/>
</dbReference>
<feature type="region of interest" description="Disordered" evidence="5">
    <location>
        <begin position="1"/>
        <end position="27"/>
    </location>
</feature>
<feature type="binding site" evidence="3">
    <location>
        <position position="62"/>
    </location>
    <ligand>
        <name>Zn(2+)</name>
        <dbReference type="ChEBI" id="CHEBI:29105"/>
    </ligand>
</feature>
<feature type="modified residue" description="N6-acetyllysine" evidence="4">
    <location>
        <position position="70"/>
    </location>
</feature>
<dbReference type="InterPro" id="IPR002124">
    <property type="entry name" value="Cyt_c_oxidase_su5b"/>
</dbReference>
<dbReference type="Proteomes" id="UP000694388">
    <property type="component" value="Unplaced"/>
</dbReference>
<evidence type="ECO:0000256" key="3">
    <source>
        <dbReference type="PIRSR" id="PIRSR602124-1"/>
    </source>
</evidence>
<feature type="binding site" evidence="3">
    <location>
        <position position="65"/>
    </location>
    <ligand>
        <name>Zn(2+)</name>
        <dbReference type="ChEBI" id="CHEBI:29105"/>
    </ligand>
</feature>
<evidence type="ECO:0000256" key="4">
    <source>
        <dbReference type="PIRSR" id="PIRSR602124-3"/>
    </source>
</evidence>
<dbReference type="SUPFAM" id="SSF57802">
    <property type="entry name" value="Rubredoxin-like"/>
    <property type="match status" value="1"/>
</dbReference>
<evidence type="ECO:0000256" key="1">
    <source>
        <dbReference type="ARBA" id="ARBA00022723"/>
    </source>
</evidence>
<evidence type="ECO:0000313" key="7">
    <source>
        <dbReference type="Proteomes" id="UP000694388"/>
    </source>
</evidence>
<feature type="binding site" evidence="3">
    <location>
        <position position="40"/>
    </location>
    <ligand>
        <name>Zn(2+)</name>
        <dbReference type="ChEBI" id="CHEBI:29105"/>
    </ligand>
</feature>
<dbReference type="GO" id="GO:0045277">
    <property type="term" value="C:respiratory chain complex IV"/>
    <property type="evidence" value="ECO:0007669"/>
    <property type="project" value="InterPro"/>
</dbReference>
<dbReference type="GO" id="GO:0006123">
    <property type="term" value="P:mitochondrial electron transport, cytochrome c to oxygen"/>
    <property type="evidence" value="ECO:0007669"/>
    <property type="project" value="InterPro"/>
</dbReference>
<dbReference type="PANTHER" id="PTHR10122:SF0">
    <property type="entry name" value="CYTOCHROME C OXIDASE SUBUNIT 5B, ISOFORM A-RELATED"/>
    <property type="match status" value="1"/>
</dbReference>
<keyword evidence="1 3" id="KW-0479">Metal-binding</keyword>
<keyword evidence="2 3" id="KW-0862">Zinc</keyword>
<dbReference type="GeneTree" id="ENSGT00390000011010"/>
<dbReference type="PANTHER" id="PTHR10122">
    <property type="entry name" value="CYTOCHROME C OXIDASE SUBUNIT 5B, MITOCHONDRIAL"/>
    <property type="match status" value="1"/>
</dbReference>
<dbReference type="PROSITE" id="PS51359">
    <property type="entry name" value="COX5B_2"/>
    <property type="match status" value="1"/>
</dbReference>
<dbReference type="OMA" id="WGAISHT"/>